<organism evidence="2 3">
    <name type="scientific">Halostreptopolyspora alba</name>
    <dbReference type="NCBI Taxonomy" id="2487137"/>
    <lineage>
        <taxon>Bacteria</taxon>
        <taxon>Bacillati</taxon>
        <taxon>Actinomycetota</taxon>
        <taxon>Actinomycetes</taxon>
        <taxon>Streptosporangiales</taxon>
        <taxon>Nocardiopsidaceae</taxon>
        <taxon>Halostreptopolyspora</taxon>
    </lineage>
</organism>
<name>A0A3N0E8L8_9ACTN</name>
<feature type="region of interest" description="Disordered" evidence="1">
    <location>
        <begin position="603"/>
        <end position="629"/>
    </location>
</feature>
<dbReference type="Gene3D" id="3.40.50.720">
    <property type="entry name" value="NAD(P)-binding Rossmann-like Domain"/>
    <property type="match status" value="1"/>
</dbReference>
<accession>A0A3N0E8L8</accession>
<evidence type="ECO:0000313" key="2">
    <source>
        <dbReference type="EMBL" id="RNL84185.1"/>
    </source>
</evidence>
<protein>
    <recommendedName>
        <fullName evidence="4">YcaO domain-containing protein</fullName>
    </recommendedName>
</protein>
<keyword evidence="3" id="KW-1185">Reference proteome</keyword>
<reference evidence="2 3" key="1">
    <citation type="submission" date="2018-11" db="EMBL/GenBank/DDBJ databases">
        <title>The genome draft of YIM 96095.</title>
        <authorList>
            <person name="Tang S.-K."/>
            <person name="Chunyu W.-X."/>
            <person name="Feng Y.-Z."/>
        </authorList>
    </citation>
    <scope>NUCLEOTIDE SEQUENCE [LARGE SCALE GENOMIC DNA]</scope>
    <source>
        <strain evidence="2 3">YIM 96095</strain>
    </source>
</reference>
<dbReference type="OrthoDB" id="4219774at2"/>
<dbReference type="Gene3D" id="3.90.930.60">
    <property type="match status" value="1"/>
</dbReference>
<comment type="caution">
    <text evidence="2">The sequence shown here is derived from an EMBL/GenBank/DDBJ whole genome shotgun (WGS) entry which is preliminary data.</text>
</comment>
<evidence type="ECO:0000256" key="1">
    <source>
        <dbReference type="SAM" id="MobiDB-lite"/>
    </source>
</evidence>
<dbReference type="EMBL" id="RJMB01000012">
    <property type="protein sequence ID" value="RNL84185.1"/>
    <property type="molecule type" value="Genomic_DNA"/>
</dbReference>
<proteinExistence type="predicted"/>
<dbReference type="Proteomes" id="UP000269198">
    <property type="component" value="Unassembled WGS sequence"/>
</dbReference>
<sequence>MKPKLKPDVFWVADEEGVFVTGGDNSVKLSGAALGQWIDRLAPYLNGTHVLEELVAALPAAKRDVATRLVGVLTEAGFVRDSEEDKPHDLTEHELVTYAPEISFIDYFRDSAEHLFQTYRESRVLAVGTGLSLAALVHTVLRSGVRDLTVLVCDEAPTDIDRLHEHAEEARLRDPRQRLTVETAAGEERERANTLVADAGLVLHTGDRPTPQRCDELEDVCARAGVTLVHGVVTGDEAWVAASVPSDGAVTGWRSGRRRLAAASENALDERTPGNSLAGPTAALLANHVAFTAFRVYTGIRPADDVCGTLVRVDLENFQTGTHRFMPHPLATPARPGDEDTFRERVASLRAAAPVATEEFSRRAIACFEERAGVFTELDEHDHTQLPLNITQVSVSDPFGARGYRPVQVLGAGRDVAASRRAATWEAFAVYASITRDDRLLHSAPTGGGAVWGSGLDDGGVVSVPVADAFPALAREGAPYVRPVGLACGRDWNTTVAEGLLQWACRHTVAERARRPEPPRVWDPGSEDVTDAAGVYRSMLDAGHVPVHLYDVTGSLGVPTLALRDGEADIAHASGLTKADALERVLRRAVLWLQQRTVGEPVYAPPPVPPLTTAADEPAELPDAAERDPVSPLARSMLELGKRPVVIPLDHDPALSHVLPFVVQVALHDI</sequence>
<dbReference type="AlphaFoldDB" id="A0A3N0E8L8"/>
<evidence type="ECO:0008006" key="4">
    <source>
        <dbReference type="Google" id="ProtNLM"/>
    </source>
</evidence>
<gene>
    <name evidence="2" type="ORF">EFW17_13230</name>
</gene>
<evidence type="ECO:0000313" key="3">
    <source>
        <dbReference type="Proteomes" id="UP000269198"/>
    </source>
</evidence>
<dbReference type="RefSeq" id="WP_123201678.1">
    <property type="nucleotide sequence ID" value="NZ_RJMB01000012.1"/>
</dbReference>